<gene>
    <name evidence="1" type="ORF">PVAP13_4KG128500</name>
</gene>
<evidence type="ECO:0000313" key="1">
    <source>
        <dbReference type="EMBL" id="KAG2611302.1"/>
    </source>
</evidence>
<accession>A0A8T0THH3</accession>
<sequence>MSDSFAPDVKKILGSVASTSSATTPTPPVLAAPGLSQAVPIGRRRDCGGGISVAGFFFASLVSPLELVRSRCGGYAGRSAVALSFGRGWWRQRWTFYGGCSSCGLWSSTARRGDDLDVPMGCSFRAIVVGGTGFVVAHEKIRGRWCYGCFFALAGEDAADVP</sequence>
<proteinExistence type="predicted"/>
<dbReference type="EMBL" id="CM029043">
    <property type="protein sequence ID" value="KAG2611302.1"/>
    <property type="molecule type" value="Genomic_DNA"/>
</dbReference>
<dbReference type="Proteomes" id="UP000823388">
    <property type="component" value="Chromosome 4K"/>
</dbReference>
<dbReference type="AlphaFoldDB" id="A0A8T0THH3"/>
<reference evidence="1 2" key="1">
    <citation type="submission" date="2020-05" db="EMBL/GenBank/DDBJ databases">
        <title>WGS assembly of Panicum virgatum.</title>
        <authorList>
            <person name="Lovell J.T."/>
            <person name="Jenkins J."/>
            <person name="Shu S."/>
            <person name="Juenger T.E."/>
            <person name="Schmutz J."/>
        </authorList>
    </citation>
    <scope>NUCLEOTIDE SEQUENCE [LARGE SCALE GENOMIC DNA]</scope>
    <source>
        <strain evidence="2">cv. AP13</strain>
    </source>
</reference>
<organism evidence="1 2">
    <name type="scientific">Panicum virgatum</name>
    <name type="common">Blackwell switchgrass</name>
    <dbReference type="NCBI Taxonomy" id="38727"/>
    <lineage>
        <taxon>Eukaryota</taxon>
        <taxon>Viridiplantae</taxon>
        <taxon>Streptophyta</taxon>
        <taxon>Embryophyta</taxon>
        <taxon>Tracheophyta</taxon>
        <taxon>Spermatophyta</taxon>
        <taxon>Magnoliopsida</taxon>
        <taxon>Liliopsida</taxon>
        <taxon>Poales</taxon>
        <taxon>Poaceae</taxon>
        <taxon>PACMAD clade</taxon>
        <taxon>Panicoideae</taxon>
        <taxon>Panicodae</taxon>
        <taxon>Paniceae</taxon>
        <taxon>Panicinae</taxon>
        <taxon>Panicum</taxon>
        <taxon>Panicum sect. Hiantes</taxon>
    </lineage>
</organism>
<comment type="caution">
    <text evidence="1">The sequence shown here is derived from an EMBL/GenBank/DDBJ whole genome shotgun (WGS) entry which is preliminary data.</text>
</comment>
<name>A0A8T0THH3_PANVG</name>
<evidence type="ECO:0000313" key="2">
    <source>
        <dbReference type="Proteomes" id="UP000823388"/>
    </source>
</evidence>
<keyword evidence="2" id="KW-1185">Reference proteome</keyword>
<protein>
    <submittedName>
        <fullName evidence="1">Uncharacterized protein</fullName>
    </submittedName>
</protein>